<organism evidence="8 9">
    <name type="scientific">Vibrio scophthalmi</name>
    <dbReference type="NCBI Taxonomy" id="45658"/>
    <lineage>
        <taxon>Bacteria</taxon>
        <taxon>Pseudomonadati</taxon>
        <taxon>Pseudomonadota</taxon>
        <taxon>Gammaproteobacteria</taxon>
        <taxon>Vibrionales</taxon>
        <taxon>Vibrionaceae</taxon>
        <taxon>Vibrio</taxon>
    </lineage>
</organism>
<keyword evidence="4 6" id="KW-1133">Transmembrane helix</keyword>
<dbReference type="InterPro" id="IPR051791">
    <property type="entry name" value="Pra-immunoreactive"/>
</dbReference>
<accession>A0A1C7F9X7</accession>
<dbReference type="STRING" id="45658.VSVS12_01409"/>
<dbReference type="Proteomes" id="UP000092528">
    <property type="component" value="Chromosome 1"/>
</dbReference>
<evidence type="ECO:0000313" key="8">
    <source>
        <dbReference type="EMBL" id="ANU36712.1"/>
    </source>
</evidence>
<evidence type="ECO:0000259" key="7">
    <source>
        <dbReference type="Pfam" id="PF06271"/>
    </source>
</evidence>
<dbReference type="InterPro" id="IPR010432">
    <property type="entry name" value="RDD"/>
</dbReference>
<feature type="transmembrane region" description="Helical" evidence="6">
    <location>
        <begin position="87"/>
        <end position="104"/>
    </location>
</feature>
<keyword evidence="5 6" id="KW-0472">Membrane</keyword>
<dbReference type="AlphaFoldDB" id="A0A1C7F9X7"/>
<dbReference type="RefSeq" id="WP_065545416.1">
    <property type="nucleotide sequence ID" value="NZ_CP016414.1"/>
</dbReference>
<evidence type="ECO:0000256" key="2">
    <source>
        <dbReference type="ARBA" id="ARBA00022475"/>
    </source>
</evidence>
<evidence type="ECO:0000256" key="1">
    <source>
        <dbReference type="ARBA" id="ARBA00004651"/>
    </source>
</evidence>
<feature type="transmembrane region" description="Helical" evidence="6">
    <location>
        <begin position="37"/>
        <end position="58"/>
    </location>
</feature>
<dbReference type="PANTHER" id="PTHR36115">
    <property type="entry name" value="PROLINE-RICH ANTIGEN HOMOLOG-RELATED"/>
    <property type="match status" value="1"/>
</dbReference>
<evidence type="ECO:0000256" key="6">
    <source>
        <dbReference type="SAM" id="Phobius"/>
    </source>
</evidence>
<dbReference type="PANTHER" id="PTHR36115:SF4">
    <property type="entry name" value="MEMBRANE PROTEIN"/>
    <property type="match status" value="1"/>
</dbReference>
<reference evidence="8 9" key="1">
    <citation type="submission" date="2016-07" db="EMBL/GenBank/DDBJ databases">
        <title>Genome sequencing of Vibrio scophthalmi strain VS-05, an isolated from Paralichthys olivaceus.</title>
        <authorList>
            <person name="Han H.-J."/>
        </authorList>
    </citation>
    <scope>NUCLEOTIDE SEQUENCE [LARGE SCALE GENOMIC DNA]</scope>
    <source>
        <strain evidence="8 9">VS-05</strain>
    </source>
</reference>
<feature type="transmembrane region" description="Helical" evidence="6">
    <location>
        <begin position="136"/>
        <end position="156"/>
    </location>
</feature>
<dbReference type="GO" id="GO:0005886">
    <property type="term" value="C:plasma membrane"/>
    <property type="evidence" value="ECO:0007669"/>
    <property type="project" value="UniProtKB-SubCell"/>
</dbReference>
<comment type="subcellular location">
    <subcellularLocation>
        <location evidence="1">Cell membrane</location>
        <topology evidence="1">Multi-pass membrane protein</topology>
    </subcellularLocation>
</comment>
<evidence type="ECO:0000256" key="4">
    <source>
        <dbReference type="ARBA" id="ARBA00022989"/>
    </source>
</evidence>
<evidence type="ECO:0000313" key="9">
    <source>
        <dbReference type="Proteomes" id="UP000092528"/>
    </source>
</evidence>
<dbReference type="PATRIC" id="fig|45658.7.peg.1571"/>
<keyword evidence="2" id="KW-1003">Cell membrane</keyword>
<protein>
    <recommendedName>
        <fullName evidence="7">RDD domain-containing protein</fullName>
    </recommendedName>
</protein>
<dbReference type="EMBL" id="CP016414">
    <property type="protein sequence ID" value="ANU36712.1"/>
    <property type="molecule type" value="Genomic_DNA"/>
</dbReference>
<proteinExistence type="predicted"/>
<gene>
    <name evidence="8" type="ORF">VSVS05_01587</name>
</gene>
<keyword evidence="3 6" id="KW-0812">Transmembrane</keyword>
<dbReference type="Pfam" id="PF06271">
    <property type="entry name" value="RDD"/>
    <property type="match status" value="1"/>
</dbReference>
<evidence type="ECO:0000256" key="3">
    <source>
        <dbReference type="ARBA" id="ARBA00022692"/>
    </source>
</evidence>
<feature type="transmembrane region" description="Helical" evidence="6">
    <location>
        <begin position="12"/>
        <end position="31"/>
    </location>
</feature>
<sequence length="178" mass="20886">MRYGGFWRRSAASLIDGLVLLPFTALLIYAQGFSKEMGIWLSLPAALLFSSYYIIMHWRYGATVGKRLLSLRVVDEYYEREINFRSALLRGSFYLVFAMIFSYWEIIGFQSIPADQYAHLEWYVRDEIVQSRVPSWSSYVMIASCVWFVISFFTLVMTEKKRTLHDYLGSTVVVRVYK</sequence>
<evidence type="ECO:0000256" key="5">
    <source>
        <dbReference type="ARBA" id="ARBA00023136"/>
    </source>
</evidence>
<keyword evidence="9" id="KW-1185">Reference proteome</keyword>
<name>A0A1C7F9X7_9VIBR</name>
<feature type="domain" description="RDD" evidence="7">
    <location>
        <begin position="3"/>
        <end position="168"/>
    </location>
</feature>